<evidence type="ECO:0000313" key="2">
    <source>
        <dbReference type="EMBL" id="KZN62438.1"/>
    </source>
</evidence>
<organism evidence="2 3">
    <name type="scientific">Pseudoalteromonas luteoviolacea CPMOR-1</name>
    <dbReference type="NCBI Taxonomy" id="1365248"/>
    <lineage>
        <taxon>Bacteria</taxon>
        <taxon>Pseudomonadati</taxon>
        <taxon>Pseudomonadota</taxon>
        <taxon>Gammaproteobacteria</taxon>
        <taxon>Alteromonadales</taxon>
        <taxon>Pseudoalteromonadaceae</taxon>
        <taxon>Pseudoalteromonas</taxon>
    </lineage>
</organism>
<gene>
    <name evidence="2" type="ORF">N473_19485</name>
</gene>
<name>A0A167KBZ4_9GAMM</name>
<evidence type="ECO:0000313" key="3">
    <source>
        <dbReference type="Proteomes" id="UP000076486"/>
    </source>
</evidence>
<accession>A0A167KBZ4</accession>
<evidence type="ECO:0000256" key="1">
    <source>
        <dbReference type="SAM" id="SignalP"/>
    </source>
</evidence>
<reference evidence="2 3" key="1">
    <citation type="submission" date="2013-07" db="EMBL/GenBank/DDBJ databases">
        <title>Comparative Genomic and Metabolomic Analysis of Twelve Strains of Pseudoalteromonas luteoviolacea.</title>
        <authorList>
            <person name="Vynne N.G."/>
            <person name="Mansson M."/>
            <person name="Gram L."/>
        </authorList>
    </citation>
    <scope>NUCLEOTIDE SEQUENCE [LARGE SCALE GENOMIC DNA]</scope>
    <source>
        <strain evidence="2 3">CPMOR-1</strain>
    </source>
</reference>
<dbReference type="EMBL" id="AUYC01000032">
    <property type="protein sequence ID" value="KZN62438.1"/>
    <property type="molecule type" value="Genomic_DNA"/>
</dbReference>
<sequence>MKFKKTINTLLVATSLLSVQAFANNSIFPEGHISKIDTWVYGSDEYGVWVTLAAGATDTGDCGNTYYLPHTSDNKQLVYSALLSAQVSQTRVRLQSTTDSAAKNKLGMCRASRVTLCHDTSCN</sequence>
<keyword evidence="1" id="KW-0732">Signal</keyword>
<feature type="chain" id="PRO_5007889306" evidence="1">
    <location>
        <begin position="24"/>
        <end position="123"/>
    </location>
</feature>
<dbReference type="RefSeq" id="WP_081221180.1">
    <property type="nucleotide sequence ID" value="NZ_AUYC01000032.1"/>
</dbReference>
<dbReference type="AlphaFoldDB" id="A0A167KBZ4"/>
<protein>
    <submittedName>
        <fullName evidence="2">Uncharacterized protein</fullName>
    </submittedName>
</protein>
<dbReference type="Proteomes" id="UP000076486">
    <property type="component" value="Unassembled WGS sequence"/>
</dbReference>
<comment type="caution">
    <text evidence="2">The sequence shown here is derived from an EMBL/GenBank/DDBJ whole genome shotgun (WGS) entry which is preliminary data.</text>
</comment>
<feature type="signal peptide" evidence="1">
    <location>
        <begin position="1"/>
        <end position="23"/>
    </location>
</feature>
<proteinExistence type="predicted"/>
<dbReference type="PATRIC" id="fig|1365248.3.peg.2964"/>